<dbReference type="PANTHER" id="PTHR43798:SF31">
    <property type="entry name" value="AB HYDROLASE SUPERFAMILY PROTEIN YCLE"/>
    <property type="match status" value="1"/>
</dbReference>
<gene>
    <name evidence="3" type="ORF">HDE68_000419</name>
</gene>
<accession>A0A7W8ZI81</accession>
<dbReference type="EMBL" id="JACHCE010000001">
    <property type="protein sequence ID" value="MBB5634534.1"/>
    <property type="molecule type" value="Genomic_DNA"/>
</dbReference>
<dbReference type="GO" id="GO:0016020">
    <property type="term" value="C:membrane"/>
    <property type="evidence" value="ECO:0007669"/>
    <property type="project" value="TreeGrafter"/>
</dbReference>
<dbReference type="InterPro" id="IPR029058">
    <property type="entry name" value="AB_hydrolase_fold"/>
</dbReference>
<dbReference type="RefSeq" id="WP_183878418.1">
    <property type="nucleotide sequence ID" value="NZ_JACHCD010000002.1"/>
</dbReference>
<name>A0A7W8ZI81_9SPHI</name>
<evidence type="ECO:0000259" key="2">
    <source>
        <dbReference type="Pfam" id="PF12146"/>
    </source>
</evidence>
<protein>
    <submittedName>
        <fullName evidence="3">Esterase/lipase</fullName>
    </submittedName>
</protein>
<sequence length="340" mass="37402">MKILIGLGVLILLLVVVYFSGPKPATPVYATALPVVPDKLTQLDSFINEREAKLPVKPENEAKIVWADSTHQQQTEYALVYLHGFTASQGEGEPVHRNFAKTFGCNLYLARLAGHGLKGKDAMLEFTPENLWASTLEAYAIGKKLGKKVIIMGTSTGGALAVKLAANFPEIKGIILYSPNIEINNGSAWLTNKPWGLQLVRKVMGGMYSKKSADTDPKVLQYWYSQYRLEAVPQLQEFMETSNTKESYEKVKQPVLMLYYYKDEQHQDATVKVDAMLKMFGELGTPAALKVKQAIPNAGNHVIASPLLSKDVPAVEKETLKFATGILGMVPLKGSEISAK</sequence>
<comment type="caution">
    <text evidence="3">The sequence shown here is derived from an EMBL/GenBank/DDBJ whole genome shotgun (WGS) entry which is preliminary data.</text>
</comment>
<dbReference type="Gene3D" id="3.40.50.1820">
    <property type="entry name" value="alpha/beta hydrolase"/>
    <property type="match status" value="1"/>
</dbReference>
<dbReference type="InterPro" id="IPR022742">
    <property type="entry name" value="Hydrolase_4"/>
</dbReference>
<feature type="domain" description="Serine aminopeptidase S33" evidence="2">
    <location>
        <begin position="76"/>
        <end position="213"/>
    </location>
</feature>
<organism evidence="3 4">
    <name type="scientific">Pedobacter cryoconitis</name>
    <dbReference type="NCBI Taxonomy" id="188932"/>
    <lineage>
        <taxon>Bacteria</taxon>
        <taxon>Pseudomonadati</taxon>
        <taxon>Bacteroidota</taxon>
        <taxon>Sphingobacteriia</taxon>
        <taxon>Sphingobacteriales</taxon>
        <taxon>Sphingobacteriaceae</taxon>
        <taxon>Pedobacter</taxon>
    </lineage>
</organism>
<dbReference type="AlphaFoldDB" id="A0A7W8ZI81"/>
<dbReference type="Pfam" id="PF12146">
    <property type="entry name" value="Hydrolase_4"/>
    <property type="match status" value="1"/>
</dbReference>
<evidence type="ECO:0000313" key="3">
    <source>
        <dbReference type="EMBL" id="MBB5634534.1"/>
    </source>
</evidence>
<reference evidence="3 4" key="1">
    <citation type="submission" date="2020-08" db="EMBL/GenBank/DDBJ databases">
        <title>Genomic Encyclopedia of Type Strains, Phase IV (KMG-V): Genome sequencing to study the core and pangenomes of soil and plant-associated prokaryotes.</title>
        <authorList>
            <person name="Whitman W."/>
        </authorList>
    </citation>
    <scope>NUCLEOTIDE SEQUENCE [LARGE SCALE GENOMIC DNA]</scope>
    <source>
        <strain evidence="3 4">S3M1</strain>
    </source>
</reference>
<dbReference type="GO" id="GO:0016787">
    <property type="term" value="F:hydrolase activity"/>
    <property type="evidence" value="ECO:0007669"/>
    <property type="project" value="UniProtKB-KW"/>
</dbReference>
<keyword evidence="1" id="KW-0378">Hydrolase</keyword>
<evidence type="ECO:0000256" key="1">
    <source>
        <dbReference type="ARBA" id="ARBA00022801"/>
    </source>
</evidence>
<evidence type="ECO:0000313" key="4">
    <source>
        <dbReference type="Proteomes" id="UP000537204"/>
    </source>
</evidence>
<proteinExistence type="predicted"/>
<dbReference type="SUPFAM" id="SSF53474">
    <property type="entry name" value="alpha/beta-Hydrolases"/>
    <property type="match status" value="1"/>
</dbReference>
<dbReference type="PANTHER" id="PTHR43798">
    <property type="entry name" value="MONOACYLGLYCEROL LIPASE"/>
    <property type="match status" value="1"/>
</dbReference>
<dbReference type="InterPro" id="IPR050266">
    <property type="entry name" value="AB_hydrolase_sf"/>
</dbReference>
<dbReference type="Proteomes" id="UP000537204">
    <property type="component" value="Unassembled WGS sequence"/>
</dbReference>